<dbReference type="SMART" id="SM00151">
    <property type="entry name" value="SWIB"/>
    <property type="match status" value="1"/>
</dbReference>
<evidence type="ECO:0000313" key="5">
    <source>
        <dbReference type="EMBL" id="CAG5896155.1"/>
    </source>
</evidence>
<evidence type="ECO:0000313" key="6">
    <source>
        <dbReference type="Proteomes" id="UP000677803"/>
    </source>
</evidence>
<evidence type="ECO:0000256" key="1">
    <source>
        <dbReference type="ARBA" id="ARBA00010619"/>
    </source>
</evidence>
<dbReference type="OrthoDB" id="10263741at2759"/>
<evidence type="ECO:0000256" key="3">
    <source>
        <dbReference type="SAM" id="MobiDB-lite"/>
    </source>
</evidence>
<comment type="similarity">
    <text evidence="1">Belongs to the SMARCD family.</text>
</comment>
<dbReference type="Gene3D" id="1.10.245.10">
    <property type="entry name" value="SWIB/MDM2 domain"/>
    <property type="match status" value="1"/>
</dbReference>
<accession>A0A8S4APV2</accession>
<evidence type="ECO:0000259" key="4">
    <source>
        <dbReference type="PROSITE" id="PS51925"/>
    </source>
</evidence>
<name>A0A8S4APV2_9TELE</name>
<organism evidence="5 6">
    <name type="scientific">Menidia menidia</name>
    <name type="common">Atlantic silverside</name>
    <dbReference type="NCBI Taxonomy" id="238744"/>
    <lineage>
        <taxon>Eukaryota</taxon>
        <taxon>Metazoa</taxon>
        <taxon>Chordata</taxon>
        <taxon>Craniata</taxon>
        <taxon>Vertebrata</taxon>
        <taxon>Euteleostomi</taxon>
        <taxon>Actinopterygii</taxon>
        <taxon>Neopterygii</taxon>
        <taxon>Teleostei</taxon>
        <taxon>Neoteleostei</taxon>
        <taxon>Acanthomorphata</taxon>
        <taxon>Ovalentaria</taxon>
        <taxon>Atherinomorphae</taxon>
        <taxon>Atheriniformes</taxon>
        <taxon>Atherinopsidae</taxon>
        <taxon>Menidiinae</taxon>
        <taxon>Menidia</taxon>
    </lineage>
</organism>
<reference evidence="5" key="1">
    <citation type="submission" date="2021-05" db="EMBL/GenBank/DDBJ databases">
        <authorList>
            <person name="Tigano A."/>
        </authorList>
    </citation>
    <scope>NUCLEOTIDE SEQUENCE</scope>
</reference>
<dbReference type="EMBL" id="CAJRST010006668">
    <property type="protein sequence ID" value="CAG5896155.1"/>
    <property type="molecule type" value="Genomic_DNA"/>
</dbReference>
<keyword evidence="6" id="KW-1185">Reference proteome</keyword>
<dbReference type="Proteomes" id="UP000677803">
    <property type="component" value="Unassembled WGS sequence"/>
</dbReference>
<keyword evidence="2" id="KW-0597">Phosphoprotein</keyword>
<dbReference type="GO" id="GO:0005654">
    <property type="term" value="C:nucleoplasm"/>
    <property type="evidence" value="ECO:0007669"/>
    <property type="project" value="UniProtKB-ARBA"/>
</dbReference>
<proteinExistence type="inferred from homology"/>
<evidence type="ECO:0000256" key="2">
    <source>
        <dbReference type="ARBA" id="ARBA00022553"/>
    </source>
</evidence>
<comment type="caution">
    <text evidence="5">The sequence shown here is derived from an EMBL/GenBank/DDBJ whole genome shotgun (WGS) entry which is preliminary data.</text>
</comment>
<feature type="compositionally biased region" description="Basic and acidic residues" evidence="3">
    <location>
        <begin position="1"/>
        <end position="10"/>
    </location>
</feature>
<feature type="domain" description="DM2" evidence="4">
    <location>
        <begin position="173"/>
        <end position="250"/>
    </location>
</feature>
<dbReference type="InterPro" id="IPR019835">
    <property type="entry name" value="SWIB_domain"/>
</dbReference>
<dbReference type="CDD" id="cd17676">
    <property type="entry name" value="SWIB_BAF60C"/>
    <property type="match status" value="1"/>
</dbReference>
<dbReference type="AlphaFoldDB" id="A0A8S4APV2"/>
<protein>
    <submittedName>
        <fullName evidence="5">(Atlantic silverside) hypothetical protein</fullName>
    </submittedName>
</protein>
<dbReference type="InterPro" id="IPR038043">
    <property type="entry name" value="SMARCD3_SWIB_dom"/>
</dbReference>
<sequence>MTTVEHRENNDGGIPHVTARHSSSPDQSQARRGAACLRQAGGGGRPTNSTACLWCTDRAGRGSAAYLRRLQHSQRARHRGKRLVCLLDIHWKLIGRALTHRLCLSAPQPGKQKKKFSSFFKSLVIELDKDLYGPDNHLVEWHRTPTTQETDGFQVKRPGDVSVRCTLLLMLDYQPPQFKLDPRLARLLGIHTQTRSCIIQALWQYVKTNKLQDSHDKEYINCDKYFQQIFDCPRLKFSEIPQRLTNLLLPPDPIVINHVISVDPNDQKKTACYDIDVEVEDPLKSQMSSFLLSTANQQEIASLDNKIHETIESINQLKIQRDFMLSFSRDPKGYIQDWLKSQSRDLKLMTDVVGNPEEERRAAFYHEPWSQEAVSRYFYCKIQQRRQELEQALAVRNT</sequence>
<feature type="compositionally biased region" description="Polar residues" evidence="3">
    <location>
        <begin position="20"/>
        <end position="30"/>
    </location>
</feature>
<dbReference type="FunFam" id="1.10.245.10:FF:000001">
    <property type="entry name" value="SWI/SNF-related matrix-associated regulator of chromatin subfamily D member 3 isoform 1"/>
    <property type="match status" value="1"/>
</dbReference>
<feature type="region of interest" description="Disordered" evidence="3">
    <location>
        <begin position="1"/>
        <end position="47"/>
    </location>
</feature>
<dbReference type="Pfam" id="PF02201">
    <property type="entry name" value="SWIB"/>
    <property type="match status" value="1"/>
</dbReference>
<dbReference type="SUPFAM" id="SSF47592">
    <property type="entry name" value="SWIB/MDM2 domain"/>
    <property type="match status" value="1"/>
</dbReference>
<dbReference type="PROSITE" id="PS51925">
    <property type="entry name" value="SWIB_MDM2"/>
    <property type="match status" value="1"/>
</dbReference>
<gene>
    <name evidence="5" type="ORF">MMEN_LOCUS7170</name>
</gene>
<dbReference type="PANTHER" id="PTHR13844">
    <property type="entry name" value="SWI/SNF-RELATED MATRIX-ASSOCIATED ACTIN-DEPENDENT REGULATOR OF CHROMATIN SUBFAMILY D"/>
    <property type="match status" value="1"/>
</dbReference>
<dbReference type="InterPro" id="IPR036885">
    <property type="entry name" value="SWIB_MDM2_dom_sf"/>
</dbReference>
<dbReference type="InterPro" id="IPR003121">
    <property type="entry name" value="SWIB_MDM2_domain"/>
</dbReference>